<accession>A0A2K1R3M0</accession>
<dbReference type="AlphaFoldDB" id="A0A2K1R3M0"/>
<evidence type="ECO:0000313" key="1">
    <source>
        <dbReference type="EMBL" id="PNS21880.1"/>
    </source>
</evidence>
<organism evidence="1 2">
    <name type="scientific">Sphaceloma murrayae</name>
    <dbReference type="NCBI Taxonomy" id="2082308"/>
    <lineage>
        <taxon>Eukaryota</taxon>
        <taxon>Fungi</taxon>
        <taxon>Dikarya</taxon>
        <taxon>Ascomycota</taxon>
        <taxon>Pezizomycotina</taxon>
        <taxon>Dothideomycetes</taxon>
        <taxon>Dothideomycetidae</taxon>
        <taxon>Myriangiales</taxon>
        <taxon>Elsinoaceae</taxon>
        <taxon>Sphaceloma</taxon>
    </lineage>
</organism>
<keyword evidence="2" id="KW-1185">Reference proteome</keyword>
<dbReference type="OrthoDB" id="3830579at2759"/>
<sequence>MVATEIAILPLKAAFDPNDKTSETGLAQSEGYKVISKAPGFIESWYGGAVEDDKELQMFLNWESVQSHLDFTTSPTYADLGKHLGAILAGAPTYVHYHFTSQSELKTVLSAPVTENVTLYFPAVDESFGAKIEVFRQAVEAEAVGAKGLAYGWGEEDVEHEKLEGKGKALKLLIGWESVDAHMKFRETEAFQKNVGLFREVPKAVEMKHVKLRPQSEAI</sequence>
<dbReference type="EMBL" id="NKHZ01000001">
    <property type="protein sequence ID" value="PNS21880.1"/>
    <property type="molecule type" value="Genomic_DNA"/>
</dbReference>
<evidence type="ECO:0008006" key="3">
    <source>
        <dbReference type="Google" id="ProtNLM"/>
    </source>
</evidence>
<proteinExistence type="predicted"/>
<dbReference type="Proteomes" id="UP000243797">
    <property type="component" value="Unassembled WGS sequence"/>
</dbReference>
<comment type="caution">
    <text evidence="1">The sequence shown here is derived from an EMBL/GenBank/DDBJ whole genome shotgun (WGS) entry which is preliminary data.</text>
</comment>
<dbReference type="SUPFAM" id="SSF54909">
    <property type="entry name" value="Dimeric alpha+beta barrel"/>
    <property type="match status" value="1"/>
</dbReference>
<gene>
    <name evidence="1" type="ORF">CAC42_478</name>
</gene>
<reference evidence="1 2" key="1">
    <citation type="submission" date="2017-06" db="EMBL/GenBank/DDBJ databases">
        <title>Draft genome sequence of a variant of Elsinoe murrayae.</title>
        <authorList>
            <person name="Cheng Q."/>
        </authorList>
    </citation>
    <scope>NUCLEOTIDE SEQUENCE [LARGE SCALE GENOMIC DNA]</scope>
    <source>
        <strain evidence="1 2">CQ-2017a</strain>
    </source>
</reference>
<dbReference type="InParanoid" id="A0A2K1R3M0"/>
<dbReference type="Gene3D" id="3.30.70.100">
    <property type="match status" value="2"/>
</dbReference>
<dbReference type="STRING" id="2082308.A0A2K1R3M0"/>
<protein>
    <recommendedName>
        <fullName evidence="3">ABM domain-containing protein</fullName>
    </recommendedName>
</protein>
<name>A0A2K1R3M0_9PEZI</name>
<evidence type="ECO:0000313" key="2">
    <source>
        <dbReference type="Proteomes" id="UP000243797"/>
    </source>
</evidence>
<dbReference type="InterPro" id="IPR011008">
    <property type="entry name" value="Dimeric_a/b-barrel"/>
</dbReference>